<dbReference type="OrthoDB" id="10070917at2759"/>
<feature type="region of interest" description="Disordered" evidence="3">
    <location>
        <begin position="146"/>
        <end position="170"/>
    </location>
</feature>
<comment type="caution">
    <text evidence="4">The sequence shown here is derived from an EMBL/GenBank/DDBJ whole genome shotgun (WGS) entry which is preliminary data.</text>
</comment>
<evidence type="ECO:0000313" key="5">
    <source>
        <dbReference type="Proteomes" id="UP000194236"/>
    </source>
</evidence>
<dbReference type="PANTHER" id="PTHR43053">
    <property type="entry name" value="GLYCOSIDASE FAMILY 31"/>
    <property type="match status" value="1"/>
</dbReference>
<evidence type="ECO:0000313" key="4">
    <source>
        <dbReference type="EMBL" id="OTF80514.1"/>
    </source>
</evidence>
<evidence type="ECO:0000256" key="2">
    <source>
        <dbReference type="ARBA" id="ARBA00023295"/>
    </source>
</evidence>
<keyword evidence="1" id="KW-0378">Hydrolase</keyword>
<gene>
    <name evidence="4" type="ORF">BLA29_009243</name>
</gene>
<feature type="compositionally biased region" description="Low complexity" evidence="3">
    <location>
        <begin position="147"/>
        <end position="157"/>
    </location>
</feature>
<name>A0A1Y3BKH1_EURMA</name>
<feature type="non-terminal residue" evidence="4">
    <location>
        <position position="1"/>
    </location>
</feature>
<protein>
    <submittedName>
        <fullName evidence="4">Glucosidase-like protein</fullName>
    </submittedName>
</protein>
<proteinExistence type="predicted"/>
<evidence type="ECO:0000256" key="1">
    <source>
        <dbReference type="ARBA" id="ARBA00022801"/>
    </source>
</evidence>
<organism evidence="4 5">
    <name type="scientific">Euroglyphus maynei</name>
    <name type="common">Mayne's house dust mite</name>
    <dbReference type="NCBI Taxonomy" id="6958"/>
    <lineage>
        <taxon>Eukaryota</taxon>
        <taxon>Metazoa</taxon>
        <taxon>Ecdysozoa</taxon>
        <taxon>Arthropoda</taxon>
        <taxon>Chelicerata</taxon>
        <taxon>Arachnida</taxon>
        <taxon>Acari</taxon>
        <taxon>Acariformes</taxon>
        <taxon>Sarcoptiformes</taxon>
        <taxon>Astigmata</taxon>
        <taxon>Psoroptidia</taxon>
        <taxon>Analgoidea</taxon>
        <taxon>Pyroglyphidae</taxon>
        <taxon>Pyroglyphinae</taxon>
        <taxon>Euroglyphus</taxon>
    </lineage>
</organism>
<keyword evidence="5" id="KW-1185">Reference proteome</keyword>
<dbReference type="InterPro" id="IPR050985">
    <property type="entry name" value="Alpha-glycosidase_related"/>
</dbReference>
<reference evidence="4 5" key="1">
    <citation type="submission" date="2017-03" db="EMBL/GenBank/DDBJ databases">
        <title>Genome Survey of Euroglyphus maynei.</title>
        <authorList>
            <person name="Arlian L.G."/>
            <person name="Morgan M.S."/>
            <person name="Rider S.D."/>
        </authorList>
    </citation>
    <scope>NUCLEOTIDE SEQUENCE [LARGE SCALE GENOMIC DNA]</scope>
    <source>
        <strain evidence="4">Arlian Lab</strain>
        <tissue evidence="4">Whole body</tissue>
    </source>
</reference>
<feature type="non-terminal residue" evidence="4">
    <location>
        <position position="232"/>
    </location>
</feature>
<dbReference type="GO" id="GO:0016798">
    <property type="term" value="F:hydrolase activity, acting on glycosyl bonds"/>
    <property type="evidence" value="ECO:0007669"/>
    <property type="project" value="UniProtKB-KW"/>
</dbReference>
<keyword evidence="2" id="KW-0326">Glycosidase</keyword>
<dbReference type="EMBL" id="MUJZ01017915">
    <property type="protein sequence ID" value="OTF80514.1"/>
    <property type="molecule type" value="Genomic_DNA"/>
</dbReference>
<dbReference type="PANTHER" id="PTHR43053:SF4">
    <property type="entry name" value="MYOGENESIS-REGULATING GLYCOSIDASE"/>
    <property type="match status" value="1"/>
</dbReference>
<evidence type="ECO:0000256" key="3">
    <source>
        <dbReference type="SAM" id="MobiDB-lite"/>
    </source>
</evidence>
<dbReference type="Proteomes" id="UP000194236">
    <property type="component" value="Unassembled WGS sequence"/>
</dbReference>
<sequence>QEDKICFDWKYRAHLSVKVSREKFTNSFEQNETITCYNHLWRTYQKYSTIKDCFDMNNGHWFGMGDMYDLRIPLNRMSVDEQPFITSHNHTTLLSGSIIDRTWYSSRGVMITVPLDNGYFAHLHYSICLAQSVTTLQNYRFERNAHQQQQQQQTTTTVKPEKLTNNEEEEQQEVENFFIDRIIWSTNVNVLPNFTQQNLQSYVDQITNYGFGGIILLDSRWENSIGELRMNE</sequence>
<dbReference type="AlphaFoldDB" id="A0A1Y3BKH1"/>
<accession>A0A1Y3BKH1</accession>